<evidence type="ECO:0000256" key="2">
    <source>
        <dbReference type="ARBA" id="ARBA00022833"/>
    </source>
</evidence>
<evidence type="ECO:0000256" key="6">
    <source>
        <dbReference type="ARBA" id="ARBA00023242"/>
    </source>
</evidence>
<keyword evidence="1" id="KW-0479">Metal-binding</keyword>
<dbReference type="PROSITE" id="PS50048">
    <property type="entry name" value="ZN2_CY6_FUNGAL_2"/>
    <property type="match status" value="1"/>
</dbReference>
<keyword evidence="5" id="KW-0804">Transcription</keyword>
<dbReference type="InterPro" id="IPR001138">
    <property type="entry name" value="Zn2Cys6_DnaBD"/>
</dbReference>
<feature type="domain" description="Zn(2)-C6 fungal-type" evidence="8">
    <location>
        <begin position="54"/>
        <end position="82"/>
    </location>
</feature>
<accession>A0AAJ0DCX3</accession>
<dbReference type="Pfam" id="PF00172">
    <property type="entry name" value="Zn_clus"/>
    <property type="match status" value="1"/>
</dbReference>
<evidence type="ECO:0000313" key="9">
    <source>
        <dbReference type="EMBL" id="KAK3051647.1"/>
    </source>
</evidence>
<dbReference type="Proteomes" id="UP001271007">
    <property type="component" value="Unassembled WGS sequence"/>
</dbReference>
<feature type="compositionally biased region" description="Low complexity" evidence="7">
    <location>
        <begin position="15"/>
        <end position="24"/>
    </location>
</feature>
<dbReference type="Gene3D" id="4.10.240.10">
    <property type="entry name" value="Zn(2)-C6 fungal-type DNA-binding domain"/>
    <property type="match status" value="1"/>
</dbReference>
<evidence type="ECO:0000256" key="3">
    <source>
        <dbReference type="ARBA" id="ARBA00023015"/>
    </source>
</evidence>
<feature type="compositionally biased region" description="Basic and acidic residues" evidence="7">
    <location>
        <begin position="25"/>
        <end position="40"/>
    </location>
</feature>
<dbReference type="GO" id="GO:0000981">
    <property type="term" value="F:DNA-binding transcription factor activity, RNA polymerase II-specific"/>
    <property type="evidence" value="ECO:0007669"/>
    <property type="project" value="InterPro"/>
</dbReference>
<organism evidence="9 10">
    <name type="scientific">Extremus antarcticus</name>
    <dbReference type="NCBI Taxonomy" id="702011"/>
    <lineage>
        <taxon>Eukaryota</taxon>
        <taxon>Fungi</taxon>
        <taxon>Dikarya</taxon>
        <taxon>Ascomycota</taxon>
        <taxon>Pezizomycotina</taxon>
        <taxon>Dothideomycetes</taxon>
        <taxon>Dothideomycetidae</taxon>
        <taxon>Mycosphaerellales</taxon>
        <taxon>Extremaceae</taxon>
        <taxon>Extremus</taxon>
    </lineage>
</organism>
<gene>
    <name evidence="9" type="ORF">LTR09_007302</name>
</gene>
<evidence type="ECO:0000256" key="7">
    <source>
        <dbReference type="SAM" id="MobiDB-lite"/>
    </source>
</evidence>
<dbReference type="Pfam" id="PF11951">
    <property type="entry name" value="Fungal_trans_2"/>
    <property type="match status" value="1"/>
</dbReference>
<keyword evidence="6" id="KW-0539">Nucleus</keyword>
<dbReference type="PANTHER" id="PTHR36206:SF12">
    <property type="entry name" value="ASPERCRYPTIN BIOSYNTHESIS CLUSTER-SPECIFIC TRANSCRIPTION REGULATOR ATNN-RELATED"/>
    <property type="match status" value="1"/>
</dbReference>
<protein>
    <recommendedName>
        <fullName evidence="8">Zn(2)-C6 fungal-type domain-containing protein</fullName>
    </recommendedName>
</protein>
<comment type="caution">
    <text evidence="9">The sequence shown here is derived from an EMBL/GenBank/DDBJ whole genome shotgun (WGS) entry which is preliminary data.</text>
</comment>
<dbReference type="PROSITE" id="PS00463">
    <property type="entry name" value="ZN2_CY6_FUNGAL_1"/>
    <property type="match status" value="1"/>
</dbReference>
<feature type="region of interest" description="Disordered" evidence="7">
    <location>
        <begin position="1"/>
        <end position="48"/>
    </location>
</feature>
<dbReference type="CDD" id="cd00067">
    <property type="entry name" value="GAL4"/>
    <property type="match status" value="1"/>
</dbReference>
<dbReference type="InterPro" id="IPR052360">
    <property type="entry name" value="Transcr_Regulatory_Proteins"/>
</dbReference>
<evidence type="ECO:0000256" key="4">
    <source>
        <dbReference type="ARBA" id="ARBA00023125"/>
    </source>
</evidence>
<evidence type="ECO:0000256" key="1">
    <source>
        <dbReference type="ARBA" id="ARBA00022723"/>
    </source>
</evidence>
<dbReference type="EMBL" id="JAWDJX010000025">
    <property type="protein sequence ID" value="KAK3051647.1"/>
    <property type="molecule type" value="Genomic_DNA"/>
</dbReference>
<keyword evidence="4" id="KW-0238">DNA-binding</keyword>
<name>A0AAJ0DCX3_9PEZI</name>
<dbReference type="GO" id="GO:0003677">
    <property type="term" value="F:DNA binding"/>
    <property type="evidence" value="ECO:0007669"/>
    <property type="project" value="UniProtKB-KW"/>
</dbReference>
<dbReference type="InterPro" id="IPR036864">
    <property type="entry name" value="Zn2-C6_fun-type_DNA-bd_sf"/>
</dbReference>
<reference evidence="9" key="1">
    <citation type="submission" date="2023-04" db="EMBL/GenBank/DDBJ databases">
        <title>Black Yeasts Isolated from many extreme environments.</title>
        <authorList>
            <person name="Coleine C."/>
            <person name="Stajich J.E."/>
            <person name="Selbmann L."/>
        </authorList>
    </citation>
    <scope>NUCLEOTIDE SEQUENCE</scope>
    <source>
        <strain evidence="9">CCFEE 5312</strain>
    </source>
</reference>
<keyword evidence="10" id="KW-1185">Reference proteome</keyword>
<evidence type="ECO:0000256" key="5">
    <source>
        <dbReference type="ARBA" id="ARBA00023163"/>
    </source>
</evidence>
<keyword evidence="3" id="KW-0805">Transcription regulation</keyword>
<dbReference type="InterPro" id="IPR021858">
    <property type="entry name" value="Fun_TF"/>
</dbReference>
<dbReference type="SUPFAM" id="SSF57701">
    <property type="entry name" value="Zn2/Cys6 DNA-binding domain"/>
    <property type="match status" value="1"/>
</dbReference>
<keyword evidence="2" id="KW-0862">Zinc</keyword>
<evidence type="ECO:0000313" key="10">
    <source>
        <dbReference type="Proteomes" id="UP001271007"/>
    </source>
</evidence>
<sequence>MSAPKIQILALRKASSSPSSSESPPESHDSGSGKDSGAQREKKKRTSKPKVRSGCVTCKIRRIKCDETKPECNRCTSTGRKCDGYVIKPRKKRSDCQSLNKVPSLTTDIGPVELRSLGFFHHKTAPSLSSYFDAEFWTRLVFQMSYVEPSVRHAMIALGALHEERERGVKLIPIMPQVIHPGNSVDVSLGAHDKNGTEFALAQYNKAIALLSKRMDAGSAIEVALLACILFVCVEFLRGDSEPAVKHFRSGMGIALNSLQANNSRAAKETMERIKVYMLPFFNRIELLANLFGEPATWDYQVDLPDSVPESFHNMREARDSVVHIANLSVRFIKFMKWRKYTRLVLPDHIARQEALLRQMDIWSDTLDKMLLGDNITQRDLDAAKTLRIHQVVAAMWVKRCTMPEETANDRCIPDCETVVSLAEAIQSISGTREQRLALNASSFLFDMEIVSPLYYVATKCRHPQIRRRAIAVLKQTQRREGLWDSDMAAAIAERQMELEETNMTVFDGSELPREEDRVHNVQITSEKSIIPKRHKLVIHTRPEGTDGPWKVWTETLVLG</sequence>
<dbReference type="PANTHER" id="PTHR36206">
    <property type="entry name" value="ASPERCRYPTIN BIOSYNTHESIS CLUSTER-SPECIFIC TRANSCRIPTION REGULATOR ATNN-RELATED"/>
    <property type="match status" value="1"/>
</dbReference>
<dbReference type="GO" id="GO:0008270">
    <property type="term" value="F:zinc ion binding"/>
    <property type="evidence" value="ECO:0007669"/>
    <property type="project" value="InterPro"/>
</dbReference>
<dbReference type="SMART" id="SM00066">
    <property type="entry name" value="GAL4"/>
    <property type="match status" value="1"/>
</dbReference>
<dbReference type="AlphaFoldDB" id="A0AAJ0DCX3"/>
<proteinExistence type="predicted"/>
<evidence type="ECO:0000259" key="8">
    <source>
        <dbReference type="PROSITE" id="PS50048"/>
    </source>
</evidence>